<evidence type="ECO:0000313" key="1">
    <source>
        <dbReference type="EMBL" id="MCK7593846.1"/>
    </source>
</evidence>
<proteinExistence type="predicted"/>
<comment type="caution">
    <text evidence="1">The sequence shown here is derived from an EMBL/GenBank/DDBJ whole genome shotgun (WGS) entry which is preliminary data.</text>
</comment>
<sequence>MPGHVILSHGLNSSPAAAKVSALAAVAERLGWTHERPDYSAIDARMNVDEIQARLSTLLERCAGARRPLVLAGSSMGAFISALASLEVPCAGLFLIAPPVNIDGFPRSLRAAVQPTMVVHGWSDDVCPVGDVIRWTQRRRDRLLLVDDGHRLDRHVDLCAEEFGRFLSTLK</sequence>
<evidence type="ECO:0000313" key="2">
    <source>
        <dbReference type="Proteomes" id="UP001431449"/>
    </source>
</evidence>
<protein>
    <submittedName>
        <fullName evidence="1">Lysophospholipase</fullName>
    </submittedName>
</protein>
<dbReference type="EMBL" id="JALNMH010000007">
    <property type="protein sequence ID" value="MCK7593846.1"/>
    <property type="molecule type" value="Genomic_DNA"/>
</dbReference>
<dbReference type="Gene3D" id="3.40.50.1820">
    <property type="entry name" value="alpha/beta hydrolase"/>
    <property type="match status" value="1"/>
</dbReference>
<dbReference type="Proteomes" id="UP001431449">
    <property type="component" value="Unassembled WGS sequence"/>
</dbReference>
<name>A0ABT0GH22_9GAMM</name>
<dbReference type="SUPFAM" id="SSF53474">
    <property type="entry name" value="alpha/beta-Hydrolases"/>
    <property type="match status" value="1"/>
</dbReference>
<reference evidence="1" key="1">
    <citation type="submission" date="2022-04" db="EMBL/GenBank/DDBJ databases">
        <title>Lysobacter sp. CAU 1642 isolated from sea sand.</title>
        <authorList>
            <person name="Kim W."/>
        </authorList>
    </citation>
    <scope>NUCLEOTIDE SEQUENCE</scope>
    <source>
        <strain evidence="1">CAU 1642</strain>
    </source>
</reference>
<accession>A0ABT0GH22</accession>
<dbReference type="InterPro" id="IPR029058">
    <property type="entry name" value="AB_hydrolase_fold"/>
</dbReference>
<keyword evidence="2" id="KW-1185">Reference proteome</keyword>
<gene>
    <name evidence="1" type="ORF">M0G41_09200</name>
</gene>
<dbReference type="RefSeq" id="WP_248208365.1">
    <property type="nucleotide sequence ID" value="NZ_JALNMH010000007.1"/>
</dbReference>
<organism evidence="1 2">
    <name type="scientific">Pseudomarimonas salicorniae</name>
    <dbReference type="NCBI Taxonomy" id="2933270"/>
    <lineage>
        <taxon>Bacteria</taxon>
        <taxon>Pseudomonadati</taxon>
        <taxon>Pseudomonadota</taxon>
        <taxon>Gammaproteobacteria</taxon>
        <taxon>Lysobacterales</taxon>
        <taxon>Lysobacteraceae</taxon>
        <taxon>Pseudomarimonas</taxon>
    </lineage>
</organism>